<feature type="transmembrane region" description="Helical" evidence="19">
    <location>
        <begin position="53"/>
        <end position="70"/>
    </location>
</feature>
<evidence type="ECO:0000256" key="15">
    <source>
        <dbReference type="ARBA" id="ARBA00023136"/>
    </source>
</evidence>
<dbReference type="UniPathway" id="UPA00557">
    <property type="reaction ID" value="UER00614"/>
</dbReference>
<feature type="transmembrane region" description="Helical" evidence="19">
    <location>
        <begin position="77"/>
        <end position="98"/>
    </location>
</feature>
<evidence type="ECO:0000256" key="8">
    <source>
        <dbReference type="ARBA" id="ARBA00022475"/>
    </source>
</evidence>
<feature type="transmembrane region" description="Helical" evidence="19">
    <location>
        <begin position="209"/>
        <end position="231"/>
    </location>
</feature>
<evidence type="ECO:0000256" key="14">
    <source>
        <dbReference type="ARBA" id="ARBA00023098"/>
    </source>
</evidence>
<evidence type="ECO:0000256" key="3">
    <source>
        <dbReference type="ARBA" id="ARBA00005119"/>
    </source>
</evidence>
<evidence type="ECO:0000256" key="13">
    <source>
        <dbReference type="ARBA" id="ARBA00022989"/>
    </source>
</evidence>
<name>A0A7I9Y371_9MYCO</name>
<keyword evidence="8" id="KW-1003">Cell membrane</keyword>
<dbReference type="PANTHER" id="PTHR46382:SF1">
    <property type="entry name" value="PHOSPHATIDATE CYTIDYLYLTRANSFERASE"/>
    <property type="match status" value="1"/>
</dbReference>
<keyword evidence="11 18" id="KW-0812">Transmembrane</keyword>
<dbReference type="GO" id="GO:0016024">
    <property type="term" value="P:CDP-diacylglycerol biosynthetic process"/>
    <property type="evidence" value="ECO:0007669"/>
    <property type="project" value="UniProtKB-UniPathway"/>
</dbReference>
<feature type="transmembrane region" description="Helical" evidence="19">
    <location>
        <begin position="28"/>
        <end position="47"/>
    </location>
</feature>
<protein>
    <recommendedName>
        <fullName evidence="7 18">Phosphatidate cytidylyltransferase</fullName>
        <ecNumber evidence="6 18">2.7.7.41</ecNumber>
    </recommendedName>
</protein>
<dbReference type="InterPro" id="IPR000374">
    <property type="entry name" value="PC_trans"/>
</dbReference>
<comment type="similarity">
    <text evidence="5 18">Belongs to the CDS family.</text>
</comment>
<evidence type="ECO:0000256" key="5">
    <source>
        <dbReference type="ARBA" id="ARBA00010185"/>
    </source>
</evidence>
<evidence type="ECO:0000256" key="1">
    <source>
        <dbReference type="ARBA" id="ARBA00001698"/>
    </source>
</evidence>
<evidence type="ECO:0000256" key="16">
    <source>
        <dbReference type="ARBA" id="ARBA00023209"/>
    </source>
</evidence>
<dbReference type="GO" id="GO:0004605">
    <property type="term" value="F:phosphatidate cytidylyltransferase activity"/>
    <property type="evidence" value="ECO:0007669"/>
    <property type="project" value="UniProtKB-EC"/>
</dbReference>
<evidence type="ECO:0000256" key="17">
    <source>
        <dbReference type="ARBA" id="ARBA00023264"/>
    </source>
</evidence>
<evidence type="ECO:0000256" key="11">
    <source>
        <dbReference type="ARBA" id="ARBA00022692"/>
    </source>
</evidence>
<dbReference type="RefSeq" id="WP_246216810.1">
    <property type="nucleotide sequence ID" value="NZ_BLKW01000004.1"/>
</dbReference>
<keyword evidence="9" id="KW-0444">Lipid biosynthesis</keyword>
<reference evidence="20 21" key="1">
    <citation type="journal article" date="2019" name="Emerg. Microbes Infect.">
        <title>Comprehensive subspecies identification of 175 nontuberculous mycobacteria species based on 7547 genomic profiles.</title>
        <authorList>
            <person name="Matsumoto Y."/>
            <person name="Kinjo T."/>
            <person name="Motooka D."/>
            <person name="Nabeya D."/>
            <person name="Jung N."/>
            <person name="Uechi K."/>
            <person name="Horii T."/>
            <person name="Iida T."/>
            <person name="Fujita J."/>
            <person name="Nakamura S."/>
        </authorList>
    </citation>
    <scope>NUCLEOTIDE SEQUENCE [LARGE SCALE GENOMIC DNA]</scope>
    <source>
        <strain evidence="20 21">JCM 17322</strain>
    </source>
</reference>
<dbReference type="EMBL" id="BLKW01000004">
    <property type="protein sequence ID" value="GFG76474.1"/>
    <property type="molecule type" value="Genomic_DNA"/>
</dbReference>
<comment type="catalytic activity">
    <reaction evidence="1 18">
        <text>a 1,2-diacyl-sn-glycero-3-phosphate + CTP + H(+) = a CDP-1,2-diacyl-sn-glycerol + diphosphate</text>
        <dbReference type="Rhea" id="RHEA:16229"/>
        <dbReference type="ChEBI" id="CHEBI:15378"/>
        <dbReference type="ChEBI" id="CHEBI:33019"/>
        <dbReference type="ChEBI" id="CHEBI:37563"/>
        <dbReference type="ChEBI" id="CHEBI:58332"/>
        <dbReference type="ChEBI" id="CHEBI:58608"/>
        <dbReference type="EC" id="2.7.7.41"/>
    </reaction>
</comment>
<evidence type="ECO:0000256" key="10">
    <source>
        <dbReference type="ARBA" id="ARBA00022679"/>
    </source>
</evidence>
<dbReference type="Pfam" id="PF01148">
    <property type="entry name" value="CTP_transf_1"/>
    <property type="match status" value="1"/>
</dbReference>
<evidence type="ECO:0000256" key="18">
    <source>
        <dbReference type="RuleBase" id="RU003938"/>
    </source>
</evidence>
<keyword evidence="14" id="KW-0443">Lipid metabolism</keyword>
<comment type="caution">
    <text evidence="20">The sequence shown here is derived from an EMBL/GenBank/DDBJ whole genome shotgun (WGS) entry which is preliminary data.</text>
</comment>
<keyword evidence="17" id="KW-1208">Phospholipid metabolism</keyword>
<comment type="pathway">
    <text evidence="4">Lipid metabolism.</text>
</comment>
<feature type="transmembrane region" description="Helical" evidence="19">
    <location>
        <begin position="237"/>
        <end position="257"/>
    </location>
</feature>
<evidence type="ECO:0000256" key="2">
    <source>
        <dbReference type="ARBA" id="ARBA00004651"/>
    </source>
</evidence>
<evidence type="ECO:0000256" key="12">
    <source>
        <dbReference type="ARBA" id="ARBA00022695"/>
    </source>
</evidence>
<gene>
    <name evidence="20" type="primary">cdsA</name>
    <name evidence="20" type="ORF">MBOT_38390</name>
</gene>
<evidence type="ECO:0000256" key="19">
    <source>
        <dbReference type="SAM" id="Phobius"/>
    </source>
</evidence>
<comment type="subcellular location">
    <subcellularLocation>
        <location evidence="2">Cell membrane</location>
        <topology evidence="2">Multi-pass membrane protein</topology>
    </subcellularLocation>
</comment>
<feature type="transmembrane region" description="Helical" evidence="19">
    <location>
        <begin position="149"/>
        <end position="169"/>
    </location>
</feature>
<keyword evidence="13 19" id="KW-1133">Transmembrane helix</keyword>
<feature type="transmembrane region" description="Helical" evidence="19">
    <location>
        <begin position="104"/>
        <end position="122"/>
    </location>
</feature>
<sequence>MAGTDTGAGVPPKKPAQRIKKASRAGRNLPVAIAVGVLLGGAVIASLLYAKPYGWIAVVAVGVLLGTLEVTRRLRAAGFVIPVIPLVLGGQATVWLTWPFRAGGALAGFGGTVLVCMMWRLLSRHGHGAARGDDTVGPTNYLRDVSATVFLAAWVPLFASFAALLIYPPDGAGRAFSLALGVVCSDVGGYAMGVLFGKHPMVPAISPKKSWEGLAGSLVFGITATTLSVTYLTGKPVWVGVVLGVVLVITATLGDLVESQFKRDLGIKDMGSLLPGHGGVLDRFDGFLPAGVAAWIVLTLVA</sequence>
<dbReference type="AlphaFoldDB" id="A0A7I9Y371"/>
<dbReference type="PANTHER" id="PTHR46382">
    <property type="entry name" value="PHOSPHATIDATE CYTIDYLYLTRANSFERASE"/>
    <property type="match status" value="1"/>
</dbReference>
<evidence type="ECO:0000256" key="6">
    <source>
        <dbReference type="ARBA" id="ARBA00012487"/>
    </source>
</evidence>
<feature type="transmembrane region" description="Helical" evidence="19">
    <location>
        <begin position="175"/>
        <end position="197"/>
    </location>
</feature>
<evidence type="ECO:0000256" key="7">
    <source>
        <dbReference type="ARBA" id="ARBA00019373"/>
    </source>
</evidence>
<accession>A0A7I9Y371</accession>
<comment type="pathway">
    <text evidence="3 18">Phospholipid metabolism; CDP-diacylglycerol biosynthesis; CDP-diacylglycerol from sn-glycerol 3-phosphate: step 3/3.</text>
</comment>
<dbReference type="GO" id="GO:0005886">
    <property type="term" value="C:plasma membrane"/>
    <property type="evidence" value="ECO:0007669"/>
    <property type="project" value="UniProtKB-SubCell"/>
</dbReference>
<evidence type="ECO:0000256" key="4">
    <source>
        <dbReference type="ARBA" id="ARBA00005189"/>
    </source>
</evidence>
<evidence type="ECO:0000256" key="9">
    <source>
        <dbReference type="ARBA" id="ARBA00022516"/>
    </source>
</evidence>
<dbReference type="EC" id="2.7.7.41" evidence="6 18"/>
<keyword evidence="10 18" id="KW-0808">Transferase</keyword>
<dbReference type="PROSITE" id="PS01315">
    <property type="entry name" value="CDS"/>
    <property type="match status" value="1"/>
</dbReference>
<evidence type="ECO:0000313" key="21">
    <source>
        <dbReference type="Proteomes" id="UP000465361"/>
    </source>
</evidence>
<evidence type="ECO:0000313" key="20">
    <source>
        <dbReference type="EMBL" id="GFG76474.1"/>
    </source>
</evidence>
<dbReference type="Proteomes" id="UP000465361">
    <property type="component" value="Unassembled WGS sequence"/>
</dbReference>
<proteinExistence type="inferred from homology"/>
<keyword evidence="12 18" id="KW-0548">Nucleotidyltransferase</keyword>
<keyword evidence="21" id="KW-1185">Reference proteome</keyword>
<keyword evidence="15 19" id="KW-0472">Membrane</keyword>
<organism evidence="20 21">
    <name type="scientific">Mycobacterium botniense</name>
    <dbReference type="NCBI Taxonomy" id="84962"/>
    <lineage>
        <taxon>Bacteria</taxon>
        <taxon>Bacillati</taxon>
        <taxon>Actinomycetota</taxon>
        <taxon>Actinomycetes</taxon>
        <taxon>Mycobacteriales</taxon>
        <taxon>Mycobacteriaceae</taxon>
        <taxon>Mycobacterium</taxon>
    </lineage>
</organism>
<keyword evidence="16" id="KW-0594">Phospholipid biosynthesis</keyword>